<protein>
    <submittedName>
        <fullName evidence="3">Uncharacterized protein</fullName>
    </submittedName>
</protein>
<evidence type="ECO:0000313" key="4">
    <source>
        <dbReference type="Proteomes" id="UP001233673"/>
    </source>
</evidence>
<comment type="caution">
    <text evidence="3">The sequence shown here is derived from an EMBL/GenBank/DDBJ whole genome shotgun (WGS) entry which is preliminary data.</text>
</comment>
<evidence type="ECO:0000313" key="3">
    <source>
        <dbReference type="EMBL" id="MDP5182051.1"/>
    </source>
</evidence>
<evidence type="ECO:0000256" key="1">
    <source>
        <dbReference type="SAM" id="MobiDB-lite"/>
    </source>
</evidence>
<dbReference type="EMBL" id="JASNFN010000004">
    <property type="protein sequence ID" value="MDP5182051.1"/>
    <property type="molecule type" value="Genomic_DNA"/>
</dbReference>
<name>A0ABT9I901_9ACTN</name>
<gene>
    <name evidence="3" type="ORF">QOZ88_05325</name>
</gene>
<feature type="compositionally biased region" description="Low complexity" evidence="1">
    <location>
        <begin position="61"/>
        <end position="70"/>
    </location>
</feature>
<keyword evidence="4" id="KW-1185">Reference proteome</keyword>
<dbReference type="RefSeq" id="WP_305998758.1">
    <property type="nucleotide sequence ID" value="NZ_JASNFN010000004.1"/>
</dbReference>
<proteinExistence type="predicted"/>
<keyword evidence="2" id="KW-1133">Transmembrane helix</keyword>
<feature type="transmembrane region" description="Helical" evidence="2">
    <location>
        <begin position="6"/>
        <end position="26"/>
    </location>
</feature>
<feature type="compositionally biased region" description="Gly residues" evidence="1">
    <location>
        <begin position="94"/>
        <end position="109"/>
    </location>
</feature>
<evidence type="ECO:0000256" key="2">
    <source>
        <dbReference type="SAM" id="Phobius"/>
    </source>
</evidence>
<keyword evidence="2" id="KW-0472">Membrane</keyword>
<reference evidence="4" key="1">
    <citation type="submission" date="2023-05" db="EMBL/GenBank/DDBJ databases">
        <title>Draft genome of Pseudofrankia sp. BMG5.37.</title>
        <authorList>
            <person name="Gtari M."/>
            <person name="Ghodhbane F."/>
            <person name="Sbissi I."/>
        </authorList>
    </citation>
    <scope>NUCLEOTIDE SEQUENCE [LARGE SCALE GENOMIC DNA]</scope>
    <source>
        <strain evidence="4">BMG 814</strain>
    </source>
</reference>
<accession>A0ABT9I901</accession>
<sequence length="131" mass="13088">MTVAETLLVYAAIPLAIVLVLALLTLKPGKGRRPRYKPGQPWDHAPVWYEPHPAHVGGHGPAPSHGPAAVQGSDTAALGSSVYPEQPGERALESGGGVGPALGSGGSHTGGATAARLPQAAGPLGGARGTW</sequence>
<feature type="region of interest" description="Disordered" evidence="1">
    <location>
        <begin position="53"/>
        <end position="131"/>
    </location>
</feature>
<dbReference type="Proteomes" id="UP001233673">
    <property type="component" value="Unassembled WGS sequence"/>
</dbReference>
<keyword evidence="2" id="KW-0812">Transmembrane</keyword>
<organism evidence="3 4">
    <name type="scientific">Blastococcus carthaginiensis</name>
    <dbReference type="NCBI Taxonomy" id="3050034"/>
    <lineage>
        <taxon>Bacteria</taxon>
        <taxon>Bacillati</taxon>
        <taxon>Actinomycetota</taxon>
        <taxon>Actinomycetes</taxon>
        <taxon>Geodermatophilales</taxon>
        <taxon>Geodermatophilaceae</taxon>
        <taxon>Blastococcus</taxon>
    </lineage>
</organism>